<comment type="caution">
    <text evidence="1">The sequence shown here is derived from an EMBL/GenBank/DDBJ whole genome shotgun (WGS) entry which is preliminary data.</text>
</comment>
<accession>A0A1F3DVA5</accession>
<evidence type="ECO:0007829" key="3">
    <source>
        <dbReference type="PDB" id="7B4P"/>
    </source>
</evidence>
<protein>
    <submittedName>
        <fullName evidence="1">Uncharacterized protein</fullName>
    </submittedName>
</protein>
<organism evidence="1">
    <name type="scientific">Bacteroidetes bacterium GWA2_30_7</name>
    <dbReference type="NCBI Taxonomy" id="1797313"/>
    <lineage>
        <taxon>Bacteria</taxon>
        <taxon>Pseudomonadati</taxon>
        <taxon>Bacteroidota</taxon>
    </lineage>
</organism>
<feature type="binding site" evidence="2 3">
    <location>
        <position position="110"/>
    </location>
    <ligand>
        <name>Zn(2+)</name>
        <dbReference type="ChEBI" id="CHEBI:29105"/>
        <label>3</label>
    </ligand>
</feature>
<sequence length="177" mass="18894">MKTYIFIISLISATLVIGNFNSYSQVEGKTQKAVCVIYPTQDYKVTGVITFTKSDDGVKVVADLNGLSPGKHGFHIHECGDCSASDGTSAGGHFNPEEKSHGAPMDMSRHIGDLGNITADENGKAHLEYIDKMIVFEGEHSIIGRSMIVHKNEDDLKTQPTGNAGARVACGVIGIGK</sequence>
<evidence type="ECO:0007829" key="2">
    <source>
        <dbReference type="PDB" id="7B4O"/>
    </source>
</evidence>
<feature type="binding site" evidence="3">
    <location>
        <position position="150"/>
    </location>
    <ligand>
        <name>Cu(2+)</name>
        <dbReference type="ChEBI" id="CHEBI:29036"/>
    </ligand>
</feature>
<feature type="binding site" evidence="3">
    <location>
        <position position="75"/>
    </location>
    <ligand>
        <name>Cu(2+)</name>
        <dbReference type="ChEBI" id="CHEBI:29036"/>
    </ligand>
</feature>
<feature type="binding site" evidence="2">
    <location>
        <position position="150"/>
    </location>
    <ligand>
        <name>Zn(2+)</name>
        <dbReference type="ChEBI" id="CHEBI:29105"/>
        <label>2</label>
    </ligand>
</feature>
<accession>A0ACD6BA13</accession>
<feature type="binding site" evidence="2">
    <location>
        <position position="126"/>
    </location>
    <ligand>
        <name>Zn(2+)</name>
        <dbReference type="ChEBI" id="CHEBI:29105"/>
        <label>1</label>
    </ligand>
</feature>
<feature type="binding site" evidence="2">
    <location>
        <position position="75"/>
    </location>
    <ligand>
        <name>Zn(2+)</name>
        <dbReference type="ChEBI" id="CHEBI:29105"/>
        <label>2</label>
    </ligand>
</feature>
<gene>
    <name evidence="1" type="ORF">A2046_17220</name>
</gene>
<feature type="binding site" evidence="2 3">
    <location>
        <position position="93"/>
    </location>
    <ligand>
        <name>Zn(2+)</name>
        <dbReference type="ChEBI" id="CHEBI:29105"/>
        <label>3</label>
    </ligand>
</feature>
<dbReference type="PDB" id="7B4P">
    <property type="method" value="X-ray"/>
    <property type="resolution" value="2.70 A"/>
    <property type="chains" value="AAA/BBB/CCC/DDD=25-177"/>
</dbReference>
<feature type="binding site" evidence="2">
    <location>
        <position position="63"/>
    </location>
    <ligand>
        <name>Zn(2+)</name>
        <dbReference type="ChEBI" id="CHEBI:29105"/>
        <label>1</label>
    </ligand>
</feature>
<feature type="binding site" evidence="2">
    <location>
        <position position="139"/>
    </location>
    <ligand>
        <name>Zn(2+)</name>
        <dbReference type="ChEBI" id="CHEBI:29105"/>
        <label>4</label>
    </ligand>
</feature>
<feature type="binding site" evidence="2">
    <location>
        <position position="93"/>
    </location>
    <ligand>
        <name>Zn(2+)</name>
        <dbReference type="ChEBI" id="CHEBI:29105"/>
        <label>2</label>
    </ligand>
</feature>
<feature type="disulfide bond" evidence="2 3">
    <location>
        <begin position="82"/>
        <end position="170"/>
    </location>
</feature>
<feature type="binding site" evidence="2 3">
    <location>
        <position position="101"/>
    </location>
    <ligand>
        <name>Zn(2+)</name>
        <dbReference type="ChEBI" id="CHEBI:29105"/>
        <label>3</label>
    </ligand>
</feature>
<evidence type="ECO:0000313" key="1">
    <source>
        <dbReference type="EMBL" id="OFX46851.1"/>
    </source>
</evidence>
<reference evidence="1" key="1">
    <citation type="journal article" date="2016" name="Nat. Commun.">
        <title>Thousands of microbial genomes shed light on interconnected biogeochemical processes in an aquifer system.</title>
        <authorList>
            <person name="Anantharaman K."/>
            <person name="Brown C.T."/>
            <person name="Hug L.A."/>
            <person name="Sharon I."/>
            <person name="Castelle C.J."/>
            <person name="Probst A.J."/>
            <person name="Thomas B.C."/>
            <person name="Singh A."/>
            <person name="Wilkins M.J."/>
            <person name="Karaoz U."/>
            <person name="Brodie E.L."/>
            <person name="Williams K.H."/>
            <person name="Hubbard S.S."/>
            <person name="Banfield J.F."/>
        </authorList>
    </citation>
    <scope>NUCLEOTIDE SEQUENCE</scope>
</reference>
<keyword evidence="2 3" id="KW-0002">3D-structure</keyword>
<dbReference type="PDB" id="7B4O">
    <property type="method" value="X-ray"/>
    <property type="resolution" value="1.41 A"/>
    <property type="chains" value="AAA/BBB/CCC/DDD=25-177"/>
</dbReference>
<dbReference type="EMBL" id="MENC01000241">
    <property type="protein sequence ID" value="OFX46851.1"/>
    <property type="molecule type" value="Genomic_DNA"/>
</dbReference>
<keyword evidence="2 3" id="KW-0862">Zinc</keyword>
<feature type="binding site" evidence="3">
    <location>
        <position position="77"/>
    </location>
    <ligand>
        <name>Cu(2+)</name>
        <dbReference type="ChEBI" id="CHEBI:29036"/>
    </ligand>
</feature>
<feature type="binding site" evidence="2">
    <location>
        <position position="77"/>
    </location>
    <ligand>
        <name>Zn(2+)</name>
        <dbReference type="ChEBI" id="CHEBI:29105"/>
        <label>2</label>
    </ligand>
</feature>
<feature type="binding site" evidence="2 3">
    <location>
        <position position="113"/>
    </location>
    <ligand>
        <name>Zn(2+)</name>
        <dbReference type="ChEBI" id="CHEBI:29105"/>
        <label>3</label>
    </ligand>
</feature>
<proteinExistence type="evidence at protein level"/>
<reference evidence="2 3" key="2">
    <citation type="journal article" date="2021" name="Mol. Biol. Evol.">
        <title>Bacterial Evolutionary Precursors of Eukaryotic Copper-Zinc Superoxide Dismutases.</title>
        <authorList>
            <person name="Wright G.S.A."/>
        </authorList>
    </citation>
    <scope>X-RAY CRYSTALLOGRAPHY (1.41 ANGSTROMS) OF 25-177 IN COMPLEX WITH CU(2+) AND ZN(2+)</scope>
    <scope>DISULFIDE BONDS</scope>
</reference>
<name>A0ACD6BA13_9BACT</name>
<keyword evidence="2 3" id="KW-0479">Metal-binding</keyword>